<dbReference type="AlphaFoldDB" id="A0A8K0GTK5"/>
<evidence type="ECO:0000259" key="7">
    <source>
        <dbReference type="Pfam" id="PF00892"/>
    </source>
</evidence>
<feature type="transmembrane region" description="Helical" evidence="6">
    <location>
        <begin position="78"/>
        <end position="97"/>
    </location>
</feature>
<evidence type="ECO:0000256" key="5">
    <source>
        <dbReference type="ARBA" id="ARBA00023136"/>
    </source>
</evidence>
<gene>
    <name evidence="8" type="ORF">FNV43_RR24853</name>
</gene>
<name>A0A8K0GTK5_9ROSA</name>
<dbReference type="GO" id="GO:0016020">
    <property type="term" value="C:membrane"/>
    <property type="evidence" value="ECO:0007669"/>
    <property type="project" value="UniProtKB-SubCell"/>
</dbReference>
<evidence type="ECO:0000256" key="1">
    <source>
        <dbReference type="ARBA" id="ARBA00004141"/>
    </source>
</evidence>
<organism evidence="8 9">
    <name type="scientific">Rhamnella rubrinervis</name>
    <dbReference type="NCBI Taxonomy" id="2594499"/>
    <lineage>
        <taxon>Eukaryota</taxon>
        <taxon>Viridiplantae</taxon>
        <taxon>Streptophyta</taxon>
        <taxon>Embryophyta</taxon>
        <taxon>Tracheophyta</taxon>
        <taxon>Spermatophyta</taxon>
        <taxon>Magnoliopsida</taxon>
        <taxon>eudicotyledons</taxon>
        <taxon>Gunneridae</taxon>
        <taxon>Pentapetalae</taxon>
        <taxon>rosids</taxon>
        <taxon>fabids</taxon>
        <taxon>Rosales</taxon>
        <taxon>Rhamnaceae</taxon>
        <taxon>rhamnoid group</taxon>
        <taxon>Rhamneae</taxon>
        <taxon>Rhamnella</taxon>
    </lineage>
</organism>
<protein>
    <recommendedName>
        <fullName evidence="6">WAT1-related protein</fullName>
    </recommendedName>
</protein>
<feature type="transmembrane region" description="Helical" evidence="6">
    <location>
        <begin position="249"/>
        <end position="275"/>
    </location>
</feature>
<proteinExistence type="inferred from homology"/>
<keyword evidence="5 6" id="KW-0472">Membrane</keyword>
<keyword evidence="4 6" id="KW-1133">Transmembrane helix</keyword>
<evidence type="ECO:0000313" key="8">
    <source>
        <dbReference type="EMBL" id="KAF3433750.1"/>
    </source>
</evidence>
<feature type="transmembrane region" description="Helical" evidence="6">
    <location>
        <begin position="103"/>
        <end position="127"/>
    </location>
</feature>
<dbReference type="SUPFAM" id="SSF103481">
    <property type="entry name" value="Multidrug resistance efflux transporter EmrE"/>
    <property type="match status" value="2"/>
</dbReference>
<dbReference type="InterPro" id="IPR037185">
    <property type="entry name" value="EmrE-like"/>
</dbReference>
<dbReference type="Proteomes" id="UP000796880">
    <property type="component" value="Unassembled WGS sequence"/>
</dbReference>
<feature type="domain" description="EamA" evidence="7">
    <location>
        <begin position="17"/>
        <end position="154"/>
    </location>
</feature>
<evidence type="ECO:0000256" key="3">
    <source>
        <dbReference type="ARBA" id="ARBA00022692"/>
    </source>
</evidence>
<reference evidence="8" key="1">
    <citation type="submission" date="2020-03" db="EMBL/GenBank/DDBJ databases">
        <title>A high-quality chromosome-level genome assembly of a woody plant with both climbing and erect habits, Rhamnella rubrinervis.</title>
        <authorList>
            <person name="Lu Z."/>
            <person name="Yang Y."/>
            <person name="Zhu X."/>
            <person name="Sun Y."/>
        </authorList>
    </citation>
    <scope>NUCLEOTIDE SEQUENCE</scope>
    <source>
        <strain evidence="8">BYM</strain>
        <tissue evidence="8">Leaf</tissue>
    </source>
</reference>
<feature type="transmembrane region" description="Helical" evidence="6">
    <location>
        <begin position="314"/>
        <end position="333"/>
    </location>
</feature>
<comment type="similarity">
    <text evidence="2 6">Belongs to the drug/metabolite transporter (DMT) superfamily. Plant drug/metabolite exporter (P-DME) (TC 2.A.7.4) family.</text>
</comment>
<dbReference type="GO" id="GO:0022857">
    <property type="term" value="F:transmembrane transporter activity"/>
    <property type="evidence" value="ECO:0007669"/>
    <property type="project" value="InterPro"/>
</dbReference>
<keyword evidence="3 6" id="KW-0812">Transmembrane</keyword>
<feature type="transmembrane region" description="Helical" evidence="6">
    <location>
        <begin position="222"/>
        <end position="243"/>
    </location>
</feature>
<feature type="transmembrane region" description="Helical" evidence="6">
    <location>
        <begin position="46"/>
        <end position="66"/>
    </location>
</feature>
<accession>A0A8K0GTK5</accession>
<keyword evidence="9" id="KW-1185">Reference proteome</keyword>
<dbReference type="PANTHER" id="PTHR31218">
    <property type="entry name" value="WAT1-RELATED PROTEIN"/>
    <property type="match status" value="1"/>
</dbReference>
<dbReference type="InterPro" id="IPR000620">
    <property type="entry name" value="EamA_dom"/>
</dbReference>
<dbReference type="EMBL" id="VOIH02000011">
    <property type="protein sequence ID" value="KAF3433750.1"/>
    <property type="molecule type" value="Genomic_DNA"/>
</dbReference>
<evidence type="ECO:0000256" key="2">
    <source>
        <dbReference type="ARBA" id="ARBA00007635"/>
    </source>
</evidence>
<comment type="caution">
    <text evidence="8">The sequence shown here is derived from an EMBL/GenBank/DDBJ whole genome shotgun (WGS) entry which is preliminary data.</text>
</comment>
<comment type="subcellular location">
    <subcellularLocation>
        <location evidence="1 6">Membrane</location>
        <topology evidence="1 6">Multi-pass membrane protein</topology>
    </subcellularLocation>
</comment>
<sequence>MFTKSWRSQMLKRAKPYVAVILLQFGFAGMATISKFALNKGMSQHVLVVYRHVVATAVIAPFAIFLDRKVRPKMTLPIFAKIMLLGLLEPVIDQNLYYTGMKLTTATFTSSMINVLPAFAFVMAWILRLEKVKVSSLHSLAKVLGTIVTIGGAMFMTMVKGPILNLPWGDYHKGNNHQQESTTALNKQDPLKGGLMVTAGCVSWSAFIILQAITLKSYPTELSLTALICLAGTVEGTAVALAMEWNNPAAWSIHLDSTLLAALYSGIVCSGIAFYIQGLVMKERGPVFVTAFNPLGMVIVAIIGSLVLNEITCLGRVVGAIIIVIGLYMFLWGKTKDCVPSESLINSELTPMADEEMNIKKTLNQEPGATDFVDSTGVIRGEDHDESV</sequence>
<dbReference type="InterPro" id="IPR030184">
    <property type="entry name" value="WAT1-related"/>
</dbReference>
<feature type="transmembrane region" description="Helical" evidence="6">
    <location>
        <begin position="287"/>
        <end position="308"/>
    </location>
</feature>
<evidence type="ECO:0000256" key="6">
    <source>
        <dbReference type="RuleBase" id="RU363077"/>
    </source>
</evidence>
<feature type="transmembrane region" description="Helical" evidence="6">
    <location>
        <begin position="195"/>
        <end position="215"/>
    </location>
</feature>
<feature type="domain" description="EamA" evidence="7">
    <location>
        <begin position="192"/>
        <end position="331"/>
    </location>
</feature>
<dbReference type="OrthoDB" id="1728340at2759"/>
<evidence type="ECO:0000256" key="4">
    <source>
        <dbReference type="ARBA" id="ARBA00022989"/>
    </source>
</evidence>
<feature type="transmembrane region" description="Helical" evidence="6">
    <location>
        <begin position="139"/>
        <end position="159"/>
    </location>
</feature>
<dbReference type="Pfam" id="PF00892">
    <property type="entry name" value="EamA"/>
    <property type="match status" value="2"/>
</dbReference>
<evidence type="ECO:0000313" key="9">
    <source>
        <dbReference type="Proteomes" id="UP000796880"/>
    </source>
</evidence>